<evidence type="ECO:0000313" key="1">
    <source>
        <dbReference type="EMBL" id="KAE9531874.1"/>
    </source>
</evidence>
<keyword evidence="2" id="KW-1185">Reference proteome</keyword>
<gene>
    <name evidence="1" type="ORF">AGLY_010076</name>
</gene>
<accession>A0A6G0TH64</accession>
<comment type="caution">
    <text evidence="1">The sequence shown here is derived from an EMBL/GenBank/DDBJ whole genome shotgun (WGS) entry which is preliminary data.</text>
</comment>
<sequence length="736" mass="85550">MSSIFLREKIYLINNHSNKISGSKLPSSLQVLKTLFFNLRVVNLNLRESARLIVREVLIFWEKALESLYDEWRTLQKHAARNTGSHKEQENLFISKFNDLFDLAHANALQMIKIETDRLFLINQRKKGRLGFMYGIDYTNMRKEELSITRKNKALVRENQSAQTEENLMEIDKTSSDLETDDCSSDLDLDESFSSVEIDVDSTSSNRVRGQKNIITSKIVCALDNCKVSDRGAIHIIMAVVEALEKNVDDYVINRTSIQRCRQILRKERASLIKDKFLESDLQAVVLHWDGKLLPNLVGKDIMDRLSIVISSGDIEKILSIPVLQNSTANEQAKVIYKTLIEWNIQNSVRALSFDTTAVNSGRLGGTCVLLERLLKKELFYLPCRHHIYEIILRSIFDKKLNISTGKDVPIFKRFQHSWNKIDKYDFSPGILDEKIKGIINPHLTRVLEFVKEHLKILQPRNDYKELLELTMIFLGDKPNNTIFFHTPGAIHHARWMAKAIYCLKIFMFRTSFELTISEEDGLRDICIFIVTIYIEAWFKAPSAAAAPYQDLLFIRKLYNYSSNDDDISRVALHKFRNHLWYLTPEAVALAFFDKTISNESKRKMIIKLNCKTHSNEKIKRLSLKESEIPEFVKKEIEFFVTSRTLDFFKIFNLDTEFLLNDPSDWSENLSFQNAFKTISKLKTVNDTAERGIKLIEDYNSILTTNEEQKQFVLQIVSDYRKIFPDCKKQTLKRKL</sequence>
<dbReference type="PANTHER" id="PTHR46113:SF1">
    <property type="entry name" value="PEPTIDASE M17 LEUCYL AMINOPEPTIDASE N-TERMINAL DOMAIN-CONTAINING PROTEIN"/>
    <property type="match status" value="1"/>
</dbReference>
<reference evidence="1 2" key="1">
    <citation type="submission" date="2019-08" db="EMBL/GenBank/DDBJ databases">
        <title>The genome of the soybean aphid Biotype 1, its phylome, world population structure and adaptation to the North American continent.</title>
        <authorList>
            <person name="Giordano R."/>
            <person name="Donthu R.K."/>
            <person name="Hernandez A.G."/>
            <person name="Wright C.L."/>
            <person name="Zimin A.V."/>
        </authorList>
    </citation>
    <scope>NUCLEOTIDE SEQUENCE [LARGE SCALE GENOMIC DNA]</scope>
    <source>
        <tissue evidence="1">Whole aphids</tissue>
    </source>
</reference>
<dbReference type="AlphaFoldDB" id="A0A6G0TH64"/>
<dbReference type="PANTHER" id="PTHR46113">
    <property type="entry name" value="SNAC DOMAIN-CONTAINING PROTEIN"/>
    <property type="match status" value="1"/>
</dbReference>
<dbReference type="OrthoDB" id="6589276at2759"/>
<evidence type="ECO:0000313" key="2">
    <source>
        <dbReference type="Proteomes" id="UP000475862"/>
    </source>
</evidence>
<proteinExistence type="predicted"/>
<organism evidence="1 2">
    <name type="scientific">Aphis glycines</name>
    <name type="common">Soybean aphid</name>
    <dbReference type="NCBI Taxonomy" id="307491"/>
    <lineage>
        <taxon>Eukaryota</taxon>
        <taxon>Metazoa</taxon>
        <taxon>Ecdysozoa</taxon>
        <taxon>Arthropoda</taxon>
        <taxon>Hexapoda</taxon>
        <taxon>Insecta</taxon>
        <taxon>Pterygota</taxon>
        <taxon>Neoptera</taxon>
        <taxon>Paraneoptera</taxon>
        <taxon>Hemiptera</taxon>
        <taxon>Sternorrhyncha</taxon>
        <taxon>Aphidomorpha</taxon>
        <taxon>Aphidoidea</taxon>
        <taxon>Aphididae</taxon>
        <taxon>Aphidini</taxon>
        <taxon>Aphis</taxon>
        <taxon>Aphis</taxon>
    </lineage>
</organism>
<dbReference type="EMBL" id="VYZN01000040">
    <property type="protein sequence ID" value="KAE9531874.1"/>
    <property type="molecule type" value="Genomic_DNA"/>
</dbReference>
<protein>
    <submittedName>
        <fullName evidence="1">Uncharacterized protein</fullName>
    </submittedName>
</protein>
<name>A0A6G0TH64_APHGL</name>
<dbReference type="Proteomes" id="UP000475862">
    <property type="component" value="Unassembled WGS sequence"/>
</dbReference>